<dbReference type="OrthoDB" id="9182528at2"/>
<accession>A0A4Y9JZE5</accession>
<gene>
    <name evidence="2" type="ORF">E4T80_06330</name>
</gene>
<comment type="caution">
    <text evidence="2">The sequence shown here is derived from an EMBL/GenBank/DDBJ whole genome shotgun (WGS) entry which is preliminary data.</text>
</comment>
<keyword evidence="2" id="KW-0540">Nuclease</keyword>
<dbReference type="GO" id="GO:0004519">
    <property type="term" value="F:endonuclease activity"/>
    <property type="evidence" value="ECO:0007669"/>
    <property type="project" value="UniProtKB-KW"/>
</dbReference>
<reference evidence="2 3" key="1">
    <citation type="submission" date="2019-03" db="EMBL/GenBank/DDBJ databases">
        <title>Diversity of the mouse oral microbiome.</title>
        <authorList>
            <person name="Joseph S."/>
            <person name="Aduse-Opoku J."/>
            <person name="Curtis M."/>
            <person name="Wade W."/>
            <person name="Hashim A."/>
        </authorList>
    </citation>
    <scope>NUCLEOTIDE SEQUENCE [LARGE SCALE GENOMIC DNA]</scope>
    <source>
        <strain evidence="2 3">WT12</strain>
    </source>
</reference>
<dbReference type="EMBL" id="SPPA01000012">
    <property type="protein sequence ID" value="TFV10249.1"/>
    <property type="molecule type" value="Genomic_DNA"/>
</dbReference>
<evidence type="ECO:0000256" key="1">
    <source>
        <dbReference type="SAM" id="MobiDB-lite"/>
    </source>
</evidence>
<feature type="region of interest" description="Disordered" evidence="1">
    <location>
        <begin position="1"/>
        <end position="24"/>
    </location>
</feature>
<name>A0A4Y9JZE5_9PAST</name>
<dbReference type="Pfam" id="PF12639">
    <property type="entry name" value="Colicin-DNase"/>
    <property type="match status" value="1"/>
</dbReference>
<protein>
    <submittedName>
        <fullName evidence="2">HNH endonuclease</fullName>
    </submittedName>
</protein>
<keyword evidence="2" id="KW-0255">Endonuclease</keyword>
<feature type="compositionally biased region" description="Polar residues" evidence="1">
    <location>
        <begin position="1"/>
        <end position="15"/>
    </location>
</feature>
<keyword evidence="2" id="KW-0378">Hydrolase</keyword>
<dbReference type="Proteomes" id="UP000297396">
    <property type="component" value="Unassembled WGS sequence"/>
</dbReference>
<sequence>MDVTVLNHTQNNGGILTSDAPKSANRFSTGTYGESHIKNHSELKTRNISVSGRTSGLPIFDDVAPFTTKIEKPKGYENMSSKTRRYAEMKNATLALKEAINKGQVNKNQFTKKQLEDINQGKVSIEEFTWHHNAQSAPNNMQLVPYNIHDAVRHIGEGSLSEGR</sequence>
<proteinExistence type="predicted"/>
<evidence type="ECO:0000313" key="2">
    <source>
        <dbReference type="EMBL" id="TFV10249.1"/>
    </source>
</evidence>
<evidence type="ECO:0000313" key="3">
    <source>
        <dbReference type="Proteomes" id="UP000297396"/>
    </source>
</evidence>
<dbReference type="AlphaFoldDB" id="A0A4Y9JZE5"/>
<organism evidence="2 3">
    <name type="scientific">Muribacter muris</name>
    <dbReference type="NCBI Taxonomy" id="67855"/>
    <lineage>
        <taxon>Bacteria</taxon>
        <taxon>Pseudomonadati</taxon>
        <taxon>Pseudomonadota</taxon>
        <taxon>Gammaproteobacteria</taxon>
        <taxon>Pasteurellales</taxon>
        <taxon>Pasteurellaceae</taxon>
        <taxon>Muribacter</taxon>
    </lineage>
</organism>